<dbReference type="AlphaFoldDB" id="A0AAN6HDE3"/>
<sequence length="339" mass="38410">MAGIIPIKLLKLIYPIKEPDFTRDRPLQVLALGLGRTGTESLALALEELGYGEVYHGWKTAALPGCLVQWARLGNAKYGKHGKNPALLNRAEFDRVIGHCGAVTDLPTAAFGPEMLRAYPEAKVILNRRRDVDAWYESQKKTIAKLFTDWRSIVPGLFETELFWTWQCVRFVVIKMAGDDFERNGKEMYAEHYAQLEAECRKQGREWLDWTVQDGWEPLCKFLDKPVPTHPFPAGNKVGDFEARLARLHAKQFQRALEILPSPYCWSWWPSQPLGIVWQAGSASYSAPGFDKVLKLRCTKHPWSSGLKPGFEDHASYTSRRSLPALLEAESSPALVRDI</sequence>
<accession>A0AAN6HDE3</accession>
<proteinExistence type="predicted"/>
<reference evidence="1" key="1">
    <citation type="submission" date="2023-06" db="EMBL/GenBank/DDBJ databases">
        <title>Black Yeasts Isolated from many extreme environments.</title>
        <authorList>
            <person name="Coleine C."/>
            <person name="Stajich J.E."/>
            <person name="Selbmann L."/>
        </authorList>
    </citation>
    <scope>NUCLEOTIDE SEQUENCE</scope>
    <source>
        <strain evidence="1">CCFEE 5200</strain>
    </source>
</reference>
<dbReference type="Pfam" id="PF17784">
    <property type="entry name" value="Sulfotransfer_4"/>
    <property type="match status" value="1"/>
</dbReference>
<evidence type="ECO:0008006" key="3">
    <source>
        <dbReference type="Google" id="ProtNLM"/>
    </source>
</evidence>
<organism evidence="1 2">
    <name type="scientific">Friedmanniomyces endolithicus</name>
    <dbReference type="NCBI Taxonomy" id="329885"/>
    <lineage>
        <taxon>Eukaryota</taxon>
        <taxon>Fungi</taxon>
        <taxon>Dikarya</taxon>
        <taxon>Ascomycota</taxon>
        <taxon>Pezizomycotina</taxon>
        <taxon>Dothideomycetes</taxon>
        <taxon>Dothideomycetidae</taxon>
        <taxon>Mycosphaerellales</taxon>
        <taxon>Teratosphaeriaceae</taxon>
        <taxon>Friedmanniomyces</taxon>
    </lineage>
</organism>
<dbReference type="SUPFAM" id="SSF52540">
    <property type="entry name" value="P-loop containing nucleoside triphosphate hydrolases"/>
    <property type="match status" value="1"/>
</dbReference>
<dbReference type="Proteomes" id="UP001175353">
    <property type="component" value="Unassembled WGS sequence"/>
</dbReference>
<dbReference type="InterPro" id="IPR040632">
    <property type="entry name" value="Sulfotransfer_4"/>
</dbReference>
<evidence type="ECO:0000313" key="1">
    <source>
        <dbReference type="EMBL" id="KAK0965089.1"/>
    </source>
</evidence>
<protein>
    <recommendedName>
        <fullName evidence="3">Sulfotransferase domain-containing protein</fullName>
    </recommendedName>
</protein>
<comment type="caution">
    <text evidence="1">The sequence shown here is derived from an EMBL/GenBank/DDBJ whole genome shotgun (WGS) entry which is preliminary data.</text>
</comment>
<dbReference type="PANTHER" id="PTHR36978">
    <property type="entry name" value="P-LOOP CONTAINING NUCLEOTIDE TRIPHOSPHATE HYDROLASE"/>
    <property type="match status" value="1"/>
</dbReference>
<dbReference type="InterPro" id="IPR027417">
    <property type="entry name" value="P-loop_NTPase"/>
</dbReference>
<dbReference type="EMBL" id="JAUJLE010000249">
    <property type="protein sequence ID" value="KAK0965089.1"/>
    <property type="molecule type" value="Genomic_DNA"/>
</dbReference>
<gene>
    <name evidence="1" type="ORF">LTR91_018154</name>
</gene>
<dbReference type="PANTHER" id="PTHR36978:SF8">
    <property type="entry name" value="NAD DEPENDENT EPIMERASE_DEHYDRATASE"/>
    <property type="match status" value="1"/>
</dbReference>
<evidence type="ECO:0000313" key="2">
    <source>
        <dbReference type="Proteomes" id="UP001175353"/>
    </source>
</evidence>
<name>A0AAN6HDE3_9PEZI</name>
<keyword evidence="2" id="KW-1185">Reference proteome</keyword>
<dbReference type="Gene3D" id="3.40.50.300">
    <property type="entry name" value="P-loop containing nucleotide triphosphate hydrolases"/>
    <property type="match status" value="1"/>
</dbReference>